<evidence type="ECO:0000313" key="2">
    <source>
        <dbReference type="EMBL" id="KAG2311004.1"/>
    </source>
</evidence>
<dbReference type="AlphaFoldDB" id="A0A8X8ARH6"/>
<dbReference type="EMBL" id="JAAMPC010000005">
    <property type="protein sequence ID" value="KAG2311004.1"/>
    <property type="molecule type" value="Genomic_DNA"/>
</dbReference>
<dbReference type="Proteomes" id="UP000886595">
    <property type="component" value="Unassembled WGS sequence"/>
</dbReference>
<feature type="domain" description="Reverse transcriptase zinc-binding" evidence="1">
    <location>
        <begin position="273"/>
        <end position="356"/>
    </location>
</feature>
<dbReference type="Pfam" id="PF13966">
    <property type="entry name" value="zf-RVT"/>
    <property type="match status" value="1"/>
</dbReference>
<sequence>MLNGHPDFAEVVKQCWTSLPFAGSKMFLVSKKLKELKSIIRAFSKKIFSELEKRVSESFSELQSCQHAILASPSPALAALERAAHQKWIMLAKAEESFLRQRARIQWLAEGDCNSAFFHRAIKSCVAQNFIYMLLDLNDVVIDDLQGIKDHILDFYQSLLGGQVQPTSSSPDLIADLVPLGNGKRASFWHDSWTPFGPLINYIGQQGPRELGIPSDATIVSALTHEGWNMRHARSNTALELQIHLSSVSFPHSSDPDDEYYWCVNEVELDKLSAKHTWDFLRPRGPVQEWTANVWFKGAVPRHAFHLWVTYLDRLPTRSRLASWGLPVDQSCCLCGNALESRDHRFLRCEVSRELWSLITRRLGYRSFTLHTSTAFTFWLGSQHPTQSSTLRRFVAQATIYILWYERNNRLHNNISSSPAALFKQLDRLIKDAILARQKLKGLGGLLRRWLAFA</sequence>
<comment type="caution">
    <text evidence="2">The sequence shown here is derived from an EMBL/GenBank/DDBJ whole genome shotgun (WGS) entry which is preliminary data.</text>
</comment>
<dbReference type="OrthoDB" id="1096981at2759"/>
<evidence type="ECO:0000313" key="3">
    <source>
        <dbReference type="Proteomes" id="UP000886595"/>
    </source>
</evidence>
<accession>A0A8X8ARH6</accession>
<gene>
    <name evidence="2" type="ORF">Bca52824_022561</name>
</gene>
<proteinExistence type="predicted"/>
<dbReference type="PANTHER" id="PTHR33116:SF78">
    <property type="entry name" value="OS12G0587133 PROTEIN"/>
    <property type="match status" value="1"/>
</dbReference>
<evidence type="ECO:0000259" key="1">
    <source>
        <dbReference type="Pfam" id="PF13966"/>
    </source>
</evidence>
<reference evidence="2 3" key="1">
    <citation type="submission" date="2020-02" db="EMBL/GenBank/DDBJ databases">
        <authorList>
            <person name="Ma Q."/>
            <person name="Huang Y."/>
            <person name="Song X."/>
            <person name="Pei D."/>
        </authorList>
    </citation>
    <scope>NUCLEOTIDE SEQUENCE [LARGE SCALE GENOMIC DNA]</scope>
    <source>
        <strain evidence="2">Sxm20200214</strain>
        <tissue evidence="2">Leaf</tissue>
    </source>
</reference>
<protein>
    <recommendedName>
        <fullName evidence="1">Reverse transcriptase zinc-binding domain-containing protein</fullName>
    </recommendedName>
</protein>
<name>A0A8X8ARH6_BRACI</name>
<organism evidence="2 3">
    <name type="scientific">Brassica carinata</name>
    <name type="common">Ethiopian mustard</name>
    <name type="synonym">Abyssinian cabbage</name>
    <dbReference type="NCBI Taxonomy" id="52824"/>
    <lineage>
        <taxon>Eukaryota</taxon>
        <taxon>Viridiplantae</taxon>
        <taxon>Streptophyta</taxon>
        <taxon>Embryophyta</taxon>
        <taxon>Tracheophyta</taxon>
        <taxon>Spermatophyta</taxon>
        <taxon>Magnoliopsida</taxon>
        <taxon>eudicotyledons</taxon>
        <taxon>Gunneridae</taxon>
        <taxon>Pentapetalae</taxon>
        <taxon>rosids</taxon>
        <taxon>malvids</taxon>
        <taxon>Brassicales</taxon>
        <taxon>Brassicaceae</taxon>
        <taxon>Brassiceae</taxon>
        <taxon>Brassica</taxon>
    </lineage>
</organism>
<dbReference type="PANTHER" id="PTHR33116">
    <property type="entry name" value="REVERSE TRANSCRIPTASE ZINC-BINDING DOMAIN-CONTAINING PROTEIN-RELATED-RELATED"/>
    <property type="match status" value="1"/>
</dbReference>
<keyword evidence="3" id="KW-1185">Reference proteome</keyword>
<dbReference type="InterPro" id="IPR026960">
    <property type="entry name" value="RVT-Znf"/>
</dbReference>